<reference evidence="1 2" key="1">
    <citation type="submission" date="2019-12" db="EMBL/GenBank/DDBJ databases">
        <title>Roseobacter cerasinus sp. nov., isolated from seawater around aquaculture.</title>
        <authorList>
            <person name="Muramatsu S."/>
            <person name="Takabe Y."/>
            <person name="Mori K."/>
            <person name="Takaichi S."/>
            <person name="Hanada S."/>
        </authorList>
    </citation>
    <scope>NUCLEOTIDE SEQUENCE [LARGE SCALE GENOMIC DNA]</scope>
    <source>
        <strain evidence="1 2">AI77</strain>
    </source>
</reference>
<accession>A0A640VKC6</accession>
<evidence type="ECO:0000313" key="1">
    <source>
        <dbReference type="EMBL" id="GFE48898.1"/>
    </source>
</evidence>
<comment type="caution">
    <text evidence="1">The sequence shown here is derived from an EMBL/GenBank/DDBJ whole genome shotgun (WGS) entry which is preliminary data.</text>
</comment>
<protein>
    <submittedName>
        <fullName evidence="1">Uncharacterized protein</fullName>
    </submittedName>
</protein>
<sequence length="236" mass="24893">MAELKESITLRRGRAMAPFEVAEPQAGVLKLGGALKTAMGAELRARLIPRKGLTRIAARIDKTAPPGRHTATLVTEDGEYPVTVDVPVREKLRISPGSISITGRPGTRVTAQFTLSNRGNVALPVPNGGVGGLFASDGVAGAFSAAYASDAEAPLEVFGEFIQGLRRSYLGLMRLKFTSKDKGNLSPGQSRALSGEFAIPAPLNDATQLGAGRKFHTTIAMPHLRLVARLTLSAPK</sequence>
<dbReference type="EMBL" id="BLIV01000001">
    <property type="protein sequence ID" value="GFE48898.1"/>
    <property type="molecule type" value="Genomic_DNA"/>
</dbReference>
<gene>
    <name evidence="1" type="ORF">So717_06510</name>
</gene>
<keyword evidence="2" id="KW-1185">Reference proteome</keyword>
<dbReference type="AlphaFoldDB" id="A0A640VKC6"/>
<dbReference type="Proteomes" id="UP000436522">
    <property type="component" value="Unassembled WGS sequence"/>
</dbReference>
<proteinExistence type="predicted"/>
<evidence type="ECO:0000313" key="2">
    <source>
        <dbReference type="Proteomes" id="UP000436522"/>
    </source>
</evidence>
<name>A0A640VKC6_9RHOB</name>
<organism evidence="1 2">
    <name type="scientific">Roseobacter cerasinus</name>
    <dbReference type="NCBI Taxonomy" id="2602289"/>
    <lineage>
        <taxon>Bacteria</taxon>
        <taxon>Pseudomonadati</taxon>
        <taxon>Pseudomonadota</taxon>
        <taxon>Alphaproteobacteria</taxon>
        <taxon>Rhodobacterales</taxon>
        <taxon>Roseobacteraceae</taxon>
        <taxon>Roseobacter</taxon>
    </lineage>
</organism>
<dbReference type="RefSeq" id="WP_159974747.1">
    <property type="nucleotide sequence ID" value="NZ_BLIV01000001.1"/>
</dbReference>